<keyword evidence="1" id="KW-0433">Leucine-rich repeat</keyword>
<protein>
    <recommendedName>
        <fullName evidence="3">Dirigent protein</fullName>
    </recommendedName>
</protein>
<organism evidence="5 6">
    <name type="scientific">Flemingia macrophylla</name>
    <dbReference type="NCBI Taxonomy" id="520843"/>
    <lineage>
        <taxon>Eukaryota</taxon>
        <taxon>Viridiplantae</taxon>
        <taxon>Streptophyta</taxon>
        <taxon>Embryophyta</taxon>
        <taxon>Tracheophyta</taxon>
        <taxon>Spermatophyta</taxon>
        <taxon>Magnoliopsida</taxon>
        <taxon>eudicotyledons</taxon>
        <taxon>Gunneridae</taxon>
        <taxon>Pentapetalae</taxon>
        <taxon>rosids</taxon>
        <taxon>fabids</taxon>
        <taxon>Fabales</taxon>
        <taxon>Fabaceae</taxon>
        <taxon>Papilionoideae</taxon>
        <taxon>50 kb inversion clade</taxon>
        <taxon>NPAAA clade</taxon>
        <taxon>indigoferoid/millettioid clade</taxon>
        <taxon>Phaseoleae</taxon>
        <taxon>Flemingia</taxon>
    </lineage>
</organism>
<dbReference type="InterPro" id="IPR004265">
    <property type="entry name" value="Dirigent"/>
</dbReference>
<evidence type="ECO:0000256" key="2">
    <source>
        <dbReference type="ARBA" id="ARBA00022737"/>
    </source>
</evidence>
<keyword evidence="3" id="KW-0052">Apoplast</keyword>
<dbReference type="GO" id="GO:0048046">
    <property type="term" value="C:apoplast"/>
    <property type="evidence" value="ECO:0007669"/>
    <property type="project" value="UniProtKB-SubCell"/>
</dbReference>
<sequence>MENHFLLLALLISCHALACTSEEETGYVGPVDPKSLGLNRKQKASHFRFFFTETFTPNNATSVNVVEPLPKYNATNFGLLGVTDNALTVGQDPKSKVVGRMEGFVAGTSQSEFNLFVIINFALTEGKYNGSSITVLGILDPNDFLALQSIWKSLRDVPGSTFFATWDFTADPCNFSGVYCIADKVVALNLGDPRAGSPGLTGKLDPSISKLSAWIREESTVPSLKHSRS</sequence>
<evidence type="ECO:0000313" key="5">
    <source>
        <dbReference type="EMBL" id="KAL2337667.1"/>
    </source>
</evidence>
<accession>A0ABD1MQ82</accession>
<feature type="signal peptide" evidence="3">
    <location>
        <begin position="1"/>
        <end position="21"/>
    </location>
</feature>
<evidence type="ECO:0000256" key="3">
    <source>
        <dbReference type="RuleBase" id="RU363099"/>
    </source>
</evidence>
<keyword evidence="2" id="KW-0677">Repeat</keyword>
<name>A0ABD1MQ82_9FABA</name>
<evidence type="ECO:0000313" key="6">
    <source>
        <dbReference type="Proteomes" id="UP001603857"/>
    </source>
</evidence>
<keyword evidence="3" id="KW-0732">Signal</keyword>
<dbReference type="InterPro" id="IPR013210">
    <property type="entry name" value="LRR_N_plant-typ"/>
</dbReference>
<dbReference type="EMBL" id="JBGMDY010000004">
    <property type="protein sequence ID" value="KAL2337667.1"/>
    <property type="molecule type" value="Genomic_DNA"/>
</dbReference>
<reference evidence="5 6" key="1">
    <citation type="submission" date="2024-08" db="EMBL/GenBank/DDBJ databases">
        <title>Insights into the chromosomal genome structure of Flemingia macrophylla.</title>
        <authorList>
            <person name="Ding Y."/>
            <person name="Zhao Y."/>
            <person name="Bi W."/>
            <person name="Wu M."/>
            <person name="Zhao G."/>
            <person name="Gong Y."/>
            <person name="Li W."/>
            <person name="Zhang P."/>
        </authorList>
    </citation>
    <scope>NUCLEOTIDE SEQUENCE [LARGE SCALE GENOMIC DNA]</scope>
    <source>
        <strain evidence="5">DYQJB</strain>
        <tissue evidence="5">Leaf</tissue>
    </source>
</reference>
<keyword evidence="3" id="KW-0964">Secreted</keyword>
<comment type="caution">
    <text evidence="5">The sequence shown here is derived from an EMBL/GenBank/DDBJ whole genome shotgun (WGS) entry which is preliminary data.</text>
</comment>
<evidence type="ECO:0000256" key="1">
    <source>
        <dbReference type="ARBA" id="ARBA00022614"/>
    </source>
</evidence>
<dbReference type="Pfam" id="PF08263">
    <property type="entry name" value="LRRNT_2"/>
    <property type="match status" value="1"/>
</dbReference>
<dbReference type="Proteomes" id="UP001603857">
    <property type="component" value="Unassembled WGS sequence"/>
</dbReference>
<comment type="subunit">
    <text evidence="3">Homodimer.</text>
</comment>
<feature type="domain" description="Leucine-rich repeat-containing N-terminal plant-type" evidence="4">
    <location>
        <begin position="141"/>
        <end position="180"/>
    </location>
</feature>
<keyword evidence="6" id="KW-1185">Reference proteome</keyword>
<comment type="function">
    <text evidence="3">Dirigent proteins impart stereoselectivity on the phenoxy radical-coupling reaction, yielding optically active lignans from two molecules of coniferyl alcohol in the biosynthesis of lignans, flavonolignans, and alkaloids and thus plays a central role in plant secondary metabolism.</text>
</comment>
<dbReference type="AlphaFoldDB" id="A0ABD1MQ82"/>
<gene>
    <name evidence="5" type="ORF">Fmac_012113</name>
</gene>
<feature type="chain" id="PRO_5044526206" description="Dirigent protein" evidence="3">
    <location>
        <begin position="22"/>
        <end position="229"/>
    </location>
</feature>
<dbReference type="PANTHER" id="PTHR21495">
    <property type="entry name" value="NUCLEOPORIN-RELATED"/>
    <property type="match status" value="1"/>
</dbReference>
<evidence type="ECO:0000259" key="4">
    <source>
        <dbReference type="Pfam" id="PF08263"/>
    </source>
</evidence>
<dbReference type="Pfam" id="PF03018">
    <property type="entry name" value="Dirigent"/>
    <property type="match status" value="1"/>
</dbReference>
<comment type="similarity">
    <text evidence="3">Belongs to the plant dirigent protein family.</text>
</comment>
<comment type="subcellular location">
    <subcellularLocation>
        <location evidence="3">Secreted</location>
        <location evidence="3">Extracellular space</location>
        <location evidence="3">Apoplast</location>
    </subcellularLocation>
</comment>
<proteinExistence type="inferred from homology"/>